<organism evidence="1 2">
    <name type="scientific">Candidatus Falkowbacteria bacterium RIFOXYC2_FULL_36_12</name>
    <dbReference type="NCBI Taxonomy" id="1798002"/>
    <lineage>
        <taxon>Bacteria</taxon>
        <taxon>Candidatus Falkowiibacteriota</taxon>
    </lineage>
</organism>
<accession>A0A1F5T0E3</accession>
<dbReference type="Proteomes" id="UP000179001">
    <property type="component" value="Unassembled WGS sequence"/>
</dbReference>
<sequence>MIITHKIKPLIKVQSPNLNFFQLQELIEEFLHEHSQPTFYQGKIVPAVHLTPDEKNLNQDLQNYLNRHNNQNLNFQTLIGYFHSPEIEHSWLQSSAVLIDLALPKFAHFPVLPTEIRDFLSDYSYLISDKIDDSLYRLYIEEVL</sequence>
<gene>
    <name evidence="1" type="ORF">A2478_03815</name>
</gene>
<proteinExistence type="predicted"/>
<dbReference type="STRING" id="1798002.A2478_03815"/>
<comment type="caution">
    <text evidence="1">The sequence shown here is derived from an EMBL/GenBank/DDBJ whole genome shotgun (WGS) entry which is preliminary data.</text>
</comment>
<evidence type="ECO:0000313" key="1">
    <source>
        <dbReference type="EMBL" id="OGF32420.1"/>
    </source>
</evidence>
<dbReference type="EMBL" id="MFGJ01000006">
    <property type="protein sequence ID" value="OGF32420.1"/>
    <property type="molecule type" value="Genomic_DNA"/>
</dbReference>
<protein>
    <submittedName>
        <fullName evidence="1">Uncharacterized protein</fullName>
    </submittedName>
</protein>
<name>A0A1F5T0E3_9BACT</name>
<evidence type="ECO:0000313" key="2">
    <source>
        <dbReference type="Proteomes" id="UP000179001"/>
    </source>
</evidence>
<reference evidence="1 2" key="1">
    <citation type="journal article" date="2016" name="Nat. Commun.">
        <title>Thousands of microbial genomes shed light on interconnected biogeochemical processes in an aquifer system.</title>
        <authorList>
            <person name="Anantharaman K."/>
            <person name="Brown C.T."/>
            <person name="Hug L.A."/>
            <person name="Sharon I."/>
            <person name="Castelle C.J."/>
            <person name="Probst A.J."/>
            <person name="Thomas B.C."/>
            <person name="Singh A."/>
            <person name="Wilkins M.J."/>
            <person name="Karaoz U."/>
            <person name="Brodie E.L."/>
            <person name="Williams K.H."/>
            <person name="Hubbard S.S."/>
            <person name="Banfield J.F."/>
        </authorList>
    </citation>
    <scope>NUCLEOTIDE SEQUENCE [LARGE SCALE GENOMIC DNA]</scope>
</reference>
<dbReference type="AlphaFoldDB" id="A0A1F5T0E3"/>